<evidence type="ECO:0000313" key="2">
    <source>
        <dbReference type="EMBL" id="CAI09890.1"/>
    </source>
</evidence>
<dbReference type="RefSeq" id="WP_011239543.1">
    <property type="nucleotide sequence ID" value="NC_006513.1"/>
</dbReference>
<evidence type="ECO:0000313" key="3">
    <source>
        <dbReference type="Proteomes" id="UP000006552"/>
    </source>
</evidence>
<sequence>MDEAVVVFSRKGLFQMRVTAREVRSREHARKLWPLVAPGAIQQMVTWVSPSFENGKLRRRSHFRQLPTEKTYDLKAQRAGPGNSDSRIGGSLAPAMAA</sequence>
<dbReference type="EMBL" id="CR555306">
    <property type="protein sequence ID" value="CAI09890.1"/>
    <property type="molecule type" value="Genomic_DNA"/>
</dbReference>
<organism evidence="2 3">
    <name type="scientific">Aromatoleum aromaticum (strain DSM 19018 / LMG 30748 / EbN1)</name>
    <name type="common">Azoarcus sp. (strain EbN1)</name>
    <dbReference type="NCBI Taxonomy" id="76114"/>
    <lineage>
        <taxon>Bacteria</taxon>
        <taxon>Pseudomonadati</taxon>
        <taxon>Pseudomonadota</taxon>
        <taxon>Betaproteobacteria</taxon>
        <taxon>Rhodocyclales</taxon>
        <taxon>Rhodocyclaceae</taxon>
        <taxon>Aromatoleum</taxon>
    </lineage>
</organism>
<evidence type="ECO:0000256" key="1">
    <source>
        <dbReference type="SAM" id="MobiDB-lite"/>
    </source>
</evidence>
<dbReference type="KEGG" id="eba:ebA6585"/>
<keyword evidence="3" id="KW-1185">Reference proteome</keyword>
<dbReference type="AlphaFoldDB" id="Q5NYH4"/>
<accession>Q5NYH4</accession>
<dbReference type="HOGENOM" id="CLU_2327788_0_0_4"/>
<protein>
    <submittedName>
        <fullName evidence="2">Uncharacterized protein</fullName>
    </submittedName>
</protein>
<gene>
    <name evidence="2" type="ORF">ebA6585</name>
</gene>
<dbReference type="eggNOG" id="ENOG502Z8ES">
    <property type="taxonomic scope" value="Bacteria"/>
</dbReference>
<dbReference type="Proteomes" id="UP000006552">
    <property type="component" value="Chromosome"/>
</dbReference>
<proteinExistence type="predicted"/>
<dbReference type="STRING" id="76114.ebA6585"/>
<reference evidence="2 3" key="1">
    <citation type="journal article" date="2005" name="Arch. Microbiol.">
        <title>The genome sequence of an anaerobic aromatic-degrading denitrifying bacterium, strain EbN1.</title>
        <authorList>
            <person name="Rabus R."/>
            <person name="Kube M."/>
            <person name="Heider J."/>
            <person name="Beck A."/>
            <person name="Heitmann K."/>
            <person name="Widdel F."/>
            <person name="Reinhardt R."/>
        </authorList>
    </citation>
    <scope>NUCLEOTIDE SEQUENCE [LARGE SCALE GENOMIC DNA]</scope>
    <source>
        <strain evidence="2 3">EbN1</strain>
    </source>
</reference>
<feature type="region of interest" description="Disordered" evidence="1">
    <location>
        <begin position="68"/>
        <end position="98"/>
    </location>
</feature>
<name>Q5NYH4_AROAE</name>